<dbReference type="GO" id="GO:0006355">
    <property type="term" value="P:regulation of DNA-templated transcription"/>
    <property type="evidence" value="ECO:0007669"/>
    <property type="project" value="InterPro"/>
</dbReference>
<dbReference type="PROSITE" id="PS00622">
    <property type="entry name" value="HTH_LUXR_1"/>
    <property type="match status" value="1"/>
</dbReference>
<dbReference type="InterPro" id="IPR016032">
    <property type="entry name" value="Sig_transdc_resp-reg_C-effctor"/>
</dbReference>
<feature type="domain" description="Histidine kinase" evidence="9">
    <location>
        <begin position="233"/>
        <end position="423"/>
    </location>
</feature>
<evidence type="ECO:0000256" key="6">
    <source>
        <dbReference type="SAM" id="Coils"/>
    </source>
</evidence>
<dbReference type="Pfam" id="PF00196">
    <property type="entry name" value="GerE"/>
    <property type="match status" value="1"/>
</dbReference>
<feature type="domain" description="HTH luxR-type" evidence="8">
    <location>
        <begin position="421"/>
        <end position="486"/>
    </location>
</feature>
<evidence type="ECO:0000256" key="4">
    <source>
        <dbReference type="ARBA" id="ARBA00023015"/>
    </source>
</evidence>
<evidence type="ECO:0000259" key="8">
    <source>
        <dbReference type="PROSITE" id="PS50043"/>
    </source>
</evidence>
<organism evidence="10 11">
    <name type="scientific">Thermogemmatispora tikiterensis</name>
    <dbReference type="NCBI Taxonomy" id="1825093"/>
    <lineage>
        <taxon>Bacteria</taxon>
        <taxon>Bacillati</taxon>
        <taxon>Chloroflexota</taxon>
        <taxon>Ktedonobacteria</taxon>
        <taxon>Thermogemmatisporales</taxon>
        <taxon>Thermogemmatisporaceae</taxon>
        <taxon>Thermogemmatispora</taxon>
    </lineage>
</organism>
<evidence type="ECO:0000256" key="7">
    <source>
        <dbReference type="SAM" id="MobiDB-lite"/>
    </source>
</evidence>
<gene>
    <name evidence="10" type="ORF">A4R35_13100</name>
</gene>
<dbReference type="SMART" id="SM00387">
    <property type="entry name" value="HATPase_c"/>
    <property type="match status" value="1"/>
</dbReference>
<keyword evidence="6" id="KW-0175">Coiled coil</keyword>
<dbReference type="GO" id="GO:0046983">
    <property type="term" value="F:protein dimerization activity"/>
    <property type="evidence" value="ECO:0007669"/>
    <property type="project" value="InterPro"/>
</dbReference>
<dbReference type="Gene3D" id="3.30.450.40">
    <property type="match status" value="1"/>
</dbReference>
<dbReference type="SMART" id="SM00421">
    <property type="entry name" value="HTH_LUXR"/>
    <property type="match status" value="1"/>
</dbReference>
<dbReference type="EMBL" id="MCIF01000002">
    <property type="protein sequence ID" value="RAQ96478.1"/>
    <property type="molecule type" value="Genomic_DNA"/>
</dbReference>
<evidence type="ECO:0000256" key="1">
    <source>
        <dbReference type="ARBA" id="ARBA00022679"/>
    </source>
</evidence>
<dbReference type="Proteomes" id="UP000248706">
    <property type="component" value="Unassembled WGS sequence"/>
</dbReference>
<dbReference type="Gene3D" id="1.20.5.1930">
    <property type="match status" value="1"/>
</dbReference>
<keyword evidence="11" id="KW-1185">Reference proteome</keyword>
<keyword evidence="1" id="KW-0808">Transferase</keyword>
<keyword evidence="4" id="KW-0805">Transcription regulation</keyword>
<dbReference type="PROSITE" id="PS50109">
    <property type="entry name" value="HIS_KIN"/>
    <property type="match status" value="1"/>
</dbReference>
<dbReference type="InterPro" id="IPR000792">
    <property type="entry name" value="Tscrpt_reg_LuxR_C"/>
</dbReference>
<dbReference type="InterPro" id="IPR005467">
    <property type="entry name" value="His_kinase_dom"/>
</dbReference>
<evidence type="ECO:0000313" key="10">
    <source>
        <dbReference type="EMBL" id="RAQ96478.1"/>
    </source>
</evidence>
<evidence type="ECO:0000256" key="2">
    <source>
        <dbReference type="ARBA" id="ARBA00022777"/>
    </source>
</evidence>
<feature type="coiled-coil region" evidence="6">
    <location>
        <begin position="231"/>
        <end position="283"/>
    </location>
</feature>
<name>A0A328VF99_9CHLR</name>
<dbReference type="OrthoDB" id="9781904at2"/>
<dbReference type="InterPro" id="IPR003594">
    <property type="entry name" value="HATPase_dom"/>
</dbReference>
<accession>A0A328VF99</accession>
<evidence type="ECO:0000256" key="5">
    <source>
        <dbReference type="ARBA" id="ARBA00023163"/>
    </source>
</evidence>
<evidence type="ECO:0000259" key="9">
    <source>
        <dbReference type="PROSITE" id="PS50109"/>
    </source>
</evidence>
<dbReference type="SUPFAM" id="SSF46894">
    <property type="entry name" value="C-terminal effector domain of the bipartite response regulators"/>
    <property type="match status" value="1"/>
</dbReference>
<dbReference type="GO" id="GO:0000155">
    <property type="term" value="F:phosphorelay sensor kinase activity"/>
    <property type="evidence" value="ECO:0007669"/>
    <property type="project" value="InterPro"/>
</dbReference>
<dbReference type="CDD" id="cd06170">
    <property type="entry name" value="LuxR_C_like"/>
    <property type="match status" value="1"/>
</dbReference>
<dbReference type="GO" id="GO:0016020">
    <property type="term" value="C:membrane"/>
    <property type="evidence" value="ECO:0007669"/>
    <property type="project" value="InterPro"/>
</dbReference>
<dbReference type="InterPro" id="IPR050482">
    <property type="entry name" value="Sensor_HK_TwoCompSys"/>
</dbReference>
<dbReference type="Gene3D" id="1.10.10.10">
    <property type="entry name" value="Winged helix-like DNA-binding domain superfamily/Winged helix DNA-binding domain"/>
    <property type="match status" value="1"/>
</dbReference>
<dbReference type="AlphaFoldDB" id="A0A328VF99"/>
<dbReference type="InterPro" id="IPR011712">
    <property type="entry name" value="Sig_transdc_His_kin_sub3_dim/P"/>
</dbReference>
<dbReference type="InterPro" id="IPR036388">
    <property type="entry name" value="WH-like_DNA-bd_sf"/>
</dbReference>
<dbReference type="GO" id="GO:0003677">
    <property type="term" value="F:DNA binding"/>
    <property type="evidence" value="ECO:0007669"/>
    <property type="project" value="InterPro"/>
</dbReference>
<keyword evidence="2" id="KW-0418">Kinase</keyword>
<proteinExistence type="predicted"/>
<sequence length="489" mass="54195">MLRAERLLEIIERLQRLPEGEGRRLLLDFLRQGSAARRSLLFLSEEDTQHLRLLASSGRPPSRPPAHSHSQRQAGTIELIPLSGIFGSVMRSQAPRFISSIQQEPQALPSERYWSGSVGSLLLCPLGQAGQPASALLVLCFTRRQGSQLATQSDPATLLKSNLFQLCLSLLAHYLPSVSSPTVAVAYEQATESRPHRRRSGSAAVAAAPSPLPPSEAAIEEERARLAHTLHDSLAQELAHILHQLEAASRQLESQPEEARHALTEAQQQLRQSLERLRETIATLAPAPLGEVSFELALHSLLEDFQRAEPSIILEERIEQPLAIPHHLEPTIFHLVQEALNNVRKHAQASRVSLRMQHQDGTLVVRIEDNGKGFTPEQRESGLQHQLGLYLMRERVQRAGGSLTIQSAPRQGTRLEARFPQGSADSPLTPRERQILQLLSTGASNQTIAQQLALSVETVKADIEAIKRKLKARNRTQAIVSALRLHWLE</sequence>
<comment type="caution">
    <text evidence="10">The sequence shown here is derived from an EMBL/GenBank/DDBJ whole genome shotgun (WGS) entry which is preliminary data.</text>
</comment>
<evidence type="ECO:0000313" key="11">
    <source>
        <dbReference type="Proteomes" id="UP000248706"/>
    </source>
</evidence>
<dbReference type="InterPro" id="IPR036890">
    <property type="entry name" value="HATPase_C_sf"/>
</dbReference>
<dbReference type="CDD" id="cd16917">
    <property type="entry name" value="HATPase_UhpB-NarQ-NarX-like"/>
    <property type="match status" value="1"/>
</dbReference>
<reference evidence="10 11" key="1">
    <citation type="submission" date="2016-08" db="EMBL/GenBank/DDBJ databases">
        <title>Analysis of Carbohydrate Active Enzymes in Thermogemmatispora T81 Reveals Carbohydrate Degradation Ability.</title>
        <authorList>
            <person name="Tomazini A."/>
            <person name="Lal S."/>
            <person name="Stott M."/>
            <person name="Henrissat B."/>
            <person name="Polikarpov I."/>
            <person name="Sparling R."/>
            <person name="Levin D.B."/>
        </authorList>
    </citation>
    <scope>NUCLEOTIDE SEQUENCE [LARGE SCALE GENOMIC DNA]</scope>
    <source>
        <strain evidence="10 11">T81</strain>
    </source>
</reference>
<dbReference type="PRINTS" id="PR00038">
    <property type="entry name" value="HTHLUXR"/>
</dbReference>
<dbReference type="PROSITE" id="PS50043">
    <property type="entry name" value="HTH_LUXR_2"/>
    <property type="match status" value="1"/>
</dbReference>
<dbReference type="Gene3D" id="3.30.565.10">
    <property type="entry name" value="Histidine kinase-like ATPase, C-terminal domain"/>
    <property type="match status" value="1"/>
</dbReference>
<dbReference type="Pfam" id="PF02518">
    <property type="entry name" value="HATPase_c"/>
    <property type="match status" value="1"/>
</dbReference>
<dbReference type="SUPFAM" id="SSF55781">
    <property type="entry name" value="GAF domain-like"/>
    <property type="match status" value="1"/>
</dbReference>
<dbReference type="Pfam" id="PF07730">
    <property type="entry name" value="HisKA_3"/>
    <property type="match status" value="1"/>
</dbReference>
<protein>
    <recommendedName>
        <fullName evidence="12">Oxygen sensor histidine kinase NreB</fullName>
    </recommendedName>
</protein>
<dbReference type="SUPFAM" id="SSF55874">
    <property type="entry name" value="ATPase domain of HSP90 chaperone/DNA topoisomerase II/histidine kinase"/>
    <property type="match status" value="1"/>
</dbReference>
<evidence type="ECO:0000256" key="3">
    <source>
        <dbReference type="ARBA" id="ARBA00023012"/>
    </source>
</evidence>
<feature type="region of interest" description="Disordered" evidence="7">
    <location>
        <begin position="189"/>
        <end position="213"/>
    </location>
</feature>
<dbReference type="PANTHER" id="PTHR24421">
    <property type="entry name" value="NITRATE/NITRITE SENSOR PROTEIN NARX-RELATED"/>
    <property type="match status" value="1"/>
</dbReference>
<dbReference type="RefSeq" id="WP_112430086.1">
    <property type="nucleotide sequence ID" value="NZ_MCIF01000002.1"/>
</dbReference>
<evidence type="ECO:0008006" key="12">
    <source>
        <dbReference type="Google" id="ProtNLM"/>
    </source>
</evidence>
<dbReference type="InterPro" id="IPR029016">
    <property type="entry name" value="GAF-like_dom_sf"/>
</dbReference>
<keyword evidence="5" id="KW-0804">Transcription</keyword>
<keyword evidence="3" id="KW-0902">Two-component regulatory system</keyword>